<dbReference type="PANTHER" id="PTHR30371:SF4">
    <property type="entry name" value="SEC-INDEPENDENT PROTEIN TRANSLOCASE PROTEIN TATCD"/>
    <property type="match status" value="1"/>
</dbReference>
<dbReference type="GO" id="GO:0065002">
    <property type="term" value="P:intracellular protein transmembrane transport"/>
    <property type="evidence" value="ECO:0007669"/>
    <property type="project" value="TreeGrafter"/>
</dbReference>
<evidence type="ECO:0000256" key="4">
    <source>
        <dbReference type="ARBA" id="ARBA00023136"/>
    </source>
</evidence>
<keyword evidence="7" id="KW-1185">Reference proteome</keyword>
<comment type="subcellular location">
    <subcellularLocation>
        <location evidence="5">Cell membrane</location>
        <topology evidence="5">Multi-pass membrane protein</topology>
    </subcellularLocation>
    <subcellularLocation>
        <location evidence="1">Membrane</location>
        <topology evidence="1">Multi-pass membrane protein</topology>
    </subcellularLocation>
</comment>
<sequence length="257" mass="29041">MGERETADTLPASQSEVEEEQTLVEHLTDLRKTVLSSVICVAVMFMAMLIFMHQIIPFLSHEHQLVMLGPLDVIRLYAGIALVLSLGLSAPFIAWQAWTFARPAMTDRESKMALLFLPAIFFSFIAGIAFGFFVIFPTVYYFLIGLGAKNFEMMVTAKEYFHFLIMTTVPMGILFEVPLLLMFLTAIQLVTPEKLRKGRKYALLVLAVVSALITPPDFISQILVLVPLLLLYELGILLSSWTVKWMERSKAEKERTV</sequence>
<reference evidence="6" key="1">
    <citation type="submission" date="2015-02" db="EMBL/GenBank/DDBJ databases">
        <title>Genome Assembly of Bacillaceae bacterium MTCC 8252.</title>
        <authorList>
            <person name="Verma A."/>
            <person name="Khatri I."/>
            <person name="Mual P."/>
            <person name="Subramanian S."/>
            <person name="Krishnamurthi S."/>
        </authorList>
    </citation>
    <scope>NUCLEOTIDE SEQUENCE [LARGE SCALE GENOMIC DNA]</scope>
    <source>
        <strain evidence="6">MTCC 8252</strain>
    </source>
</reference>
<gene>
    <name evidence="5" type="primary">tatC</name>
    <name evidence="6" type="ORF">QY95_03207</name>
</gene>
<keyword evidence="5" id="KW-0811">Translocation</keyword>
<comment type="caution">
    <text evidence="6">The sequence shown here is derived from an EMBL/GenBank/DDBJ whole genome shotgun (WGS) entry which is preliminary data.</text>
</comment>
<keyword evidence="5" id="KW-1003">Cell membrane</keyword>
<dbReference type="RefSeq" id="WP_046128631.1">
    <property type="nucleotide sequence ID" value="NZ_JWIQ02000108.1"/>
</dbReference>
<dbReference type="HAMAP" id="MF_00902">
    <property type="entry name" value="TatC"/>
    <property type="match status" value="1"/>
</dbReference>
<dbReference type="AlphaFoldDB" id="A0A0F5HSV4"/>
<comment type="subunit">
    <text evidence="5">Forms a complex with TatA.</text>
</comment>
<dbReference type="NCBIfam" id="TIGR00945">
    <property type="entry name" value="tatC"/>
    <property type="match status" value="1"/>
</dbReference>
<dbReference type="GO" id="GO:0033281">
    <property type="term" value="C:TAT protein transport complex"/>
    <property type="evidence" value="ECO:0007669"/>
    <property type="project" value="UniProtKB-UniRule"/>
</dbReference>
<protein>
    <recommendedName>
        <fullName evidence="5">Sec-independent protein translocase protein TatC</fullName>
    </recommendedName>
</protein>
<dbReference type="Proteomes" id="UP000031563">
    <property type="component" value="Unassembled WGS sequence"/>
</dbReference>
<evidence type="ECO:0000313" key="7">
    <source>
        <dbReference type="Proteomes" id="UP000031563"/>
    </source>
</evidence>
<dbReference type="GO" id="GO:0043953">
    <property type="term" value="P:protein transport by the Tat complex"/>
    <property type="evidence" value="ECO:0007669"/>
    <property type="project" value="UniProtKB-UniRule"/>
</dbReference>
<keyword evidence="5" id="KW-0813">Transport</keyword>
<evidence type="ECO:0000256" key="3">
    <source>
        <dbReference type="ARBA" id="ARBA00022989"/>
    </source>
</evidence>
<comment type="function">
    <text evidence="5">Part of the twin-arginine translocation (Tat) system that transports large folded proteins containing a characteristic twin-arginine motif in their signal peptide across membranes.</text>
</comment>
<dbReference type="InterPro" id="IPR002033">
    <property type="entry name" value="TatC"/>
</dbReference>
<dbReference type="EMBL" id="JWIR02000062">
    <property type="protein sequence ID" value="KKB36343.1"/>
    <property type="molecule type" value="Genomic_DNA"/>
</dbReference>
<proteinExistence type="inferred from homology"/>
<dbReference type="Pfam" id="PF00902">
    <property type="entry name" value="TatC"/>
    <property type="match status" value="1"/>
</dbReference>
<keyword evidence="2 5" id="KW-0812">Transmembrane</keyword>
<keyword evidence="5" id="KW-0653">Protein transport</keyword>
<dbReference type="OrthoDB" id="9777044at2"/>
<keyword evidence="4 5" id="KW-0472">Membrane</keyword>
<dbReference type="PRINTS" id="PR01840">
    <property type="entry name" value="TATCFAMILY"/>
</dbReference>
<accession>A0A0F5HSV4</accession>
<dbReference type="STRING" id="1221996.QY95_03207"/>
<comment type="similarity">
    <text evidence="5">Belongs to the TatC family.</text>
</comment>
<organism evidence="6 7">
    <name type="scientific">Bacillus thermotolerans</name>
    <name type="common">Quasibacillus thermotolerans</name>
    <dbReference type="NCBI Taxonomy" id="1221996"/>
    <lineage>
        <taxon>Bacteria</taxon>
        <taxon>Bacillati</taxon>
        <taxon>Bacillota</taxon>
        <taxon>Bacilli</taxon>
        <taxon>Bacillales</taxon>
        <taxon>Bacillaceae</taxon>
        <taxon>Bacillus</taxon>
    </lineage>
</organism>
<evidence type="ECO:0000256" key="2">
    <source>
        <dbReference type="ARBA" id="ARBA00022692"/>
    </source>
</evidence>
<evidence type="ECO:0000256" key="1">
    <source>
        <dbReference type="ARBA" id="ARBA00004141"/>
    </source>
</evidence>
<dbReference type="PANTHER" id="PTHR30371">
    <property type="entry name" value="SEC-INDEPENDENT PROTEIN TRANSLOCASE PROTEIN TATC"/>
    <property type="match status" value="1"/>
</dbReference>
<dbReference type="GO" id="GO:0009977">
    <property type="term" value="F:proton motive force dependent protein transmembrane transporter activity"/>
    <property type="evidence" value="ECO:0007669"/>
    <property type="project" value="TreeGrafter"/>
</dbReference>
<keyword evidence="3 5" id="KW-1133">Transmembrane helix</keyword>
<evidence type="ECO:0000313" key="6">
    <source>
        <dbReference type="EMBL" id="KKB36343.1"/>
    </source>
</evidence>
<evidence type="ECO:0000256" key="5">
    <source>
        <dbReference type="HAMAP-Rule" id="MF_00902"/>
    </source>
</evidence>
<name>A0A0F5HSV4_BACTR</name>